<evidence type="ECO:0000256" key="2">
    <source>
        <dbReference type="SAM" id="Phobius"/>
    </source>
</evidence>
<keyword evidence="1" id="KW-0460">Magnesium</keyword>
<comment type="function">
    <text evidence="1">Lipid phosphatase which dephosphorylates phosphatidylglycerophosphate (PGP) to phosphatidylglycerol (PG).</text>
</comment>
<dbReference type="RefSeq" id="WP_269819215.1">
    <property type="nucleotide sequence ID" value="NZ_CP114976.1"/>
</dbReference>
<feature type="transmembrane region" description="Helical" evidence="2">
    <location>
        <begin position="41"/>
        <end position="65"/>
    </location>
</feature>
<dbReference type="EC" id="3.1.3.27" evidence="1"/>
<gene>
    <name evidence="4" type="ORF">O6P33_05560</name>
</gene>
<keyword evidence="1" id="KW-0595">Phospholipid degradation</keyword>
<reference evidence="4 5" key="1">
    <citation type="submission" date="2022-12" db="EMBL/GenBank/DDBJ databases">
        <title>Coexistence and Characterization of a Novel Tigecycline Resistance gene tet(X) variant and blaNDM-1 in a Pseudomonas caeni Isolate of Chicken Origin.</title>
        <authorList>
            <person name="Lu X."/>
            <person name="Zhang L."/>
            <person name="Li R."/>
            <person name="Wang Z."/>
        </authorList>
    </citation>
    <scope>NUCLEOTIDE SEQUENCE [LARGE SCALE GENOMIC DNA]</scope>
    <source>
        <strain evidence="4 5">CE14</strain>
    </source>
</reference>
<evidence type="ECO:0000313" key="5">
    <source>
        <dbReference type="Proteomes" id="UP001212189"/>
    </source>
</evidence>
<dbReference type="InterPro" id="IPR036681">
    <property type="entry name" value="PgpA-like_sf"/>
</dbReference>
<dbReference type="SUPFAM" id="SSF101307">
    <property type="entry name" value="YutG-like"/>
    <property type="match status" value="1"/>
</dbReference>
<protein>
    <recommendedName>
        <fullName evidence="1">Phosphatidylglycerophosphatase A</fullName>
        <ecNumber evidence="1">3.1.3.27</ecNumber>
    </recommendedName>
    <alternativeName>
        <fullName evidence="1">Phosphatidylglycerolphosphate phosphatase A</fullName>
    </alternativeName>
</protein>
<keyword evidence="1" id="KW-0442">Lipid degradation</keyword>
<dbReference type="PANTHER" id="PTHR36305">
    <property type="entry name" value="PHOSPHATIDYLGLYCEROPHOSPHATASE A"/>
    <property type="match status" value="1"/>
</dbReference>
<dbReference type="KEGG" id="dce:O6P33_05560"/>
<dbReference type="GO" id="GO:0046872">
    <property type="term" value="F:metal ion binding"/>
    <property type="evidence" value="ECO:0007669"/>
    <property type="project" value="UniProtKB-KW"/>
</dbReference>
<keyword evidence="1" id="KW-0997">Cell inner membrane</keyword>
<keyword evidence="1" id="KW-0479">Metal-binding</keyword>
<name>A0AAF0AM96_9GAMM</name>
<dbReference type="CDD" id="cd06971">
    <property type="entry name" value="PgpA"/>
    <property type="match status" value="1"/>
</dbReference>
<sequence>MQAPKVWSNIWHFLAFGFGTGLARKAPGTWGTLAGLAVMPLFYLLPLWLGLVVIVLAAIFGVWLCGQVAEDLGVHDHGGIVWDEMVGVWITLIFLPNAWQWWILGFLLFRFFDILKPWPISLLDRNLGGGLGIMLDDVLAGIFAAVLLYALWWSDLLLWIN</sequence>
<evidence type="ECO:0000259" key="3">
    <source>
        <dbReference type="Pfam" id="PF04608"/>
    </source>
</evidence>
<accession>A0AAF0AM96</accession>
<dbReference type="Pfam" id="PF04608">
    <property type="entry name" value="PgpA"/>
    <property type="match status" value="1"/>
</dbReference>
<evidence type="ECO:0000313" key="4">
    <source>
        <dbReference type="EMBL" id="WBE26293.1"/>
    </source>
</evidence>
<keyword evidence="1 2" id="KW-0812">Transmembrane</keyword>
<keyword evidence="1" id="KW-0378">Hydrolase</keyword>
<comment type="pathway">
    <text evidence="1">Phospholipid metabolism; phosphatidylglycerol biosynthesis; phosphatidylglycerol from CDP-diacylglycerol: step 2/2.</text>
</comment>
<dbReference type="GO" id="GO:0009395">
    <property type="term" value="P:phospholipid catabolic process"/>
    <property type="evidence" value="ECO:0007669"/>
    <property type="project" value="UniProtKB-KW"/>
</dbReference>
<dbReference type="PANTHER" id="PTHR36305:SF1">
    <property type="entry name" value="PHOSPHATIDYLGLYCEROPHOSPHATASE A"/>
    <property type="match status" value="1"/>
</dbReference>
<dbReference type="GO" id="GO:0008962">
    <property type="term" value="F:phosphatidylglycerophosphatase activity"/>
    <property type="evidence" value="ECO:0007669"/>
    <property type="project" value="UniProtKB-EC"/>
</dbReference>
<evidence type="ECO:0000256" key="1">
    <source>
        <dbReference type="PIRNR" id="PIRNR006162"/>
    </source>
</evidence>
<comment type="cofactor">
    <cofactor evidence="1">
        <name>Mg(2+)</name>
        <dbReference type="ChEBI" id="CHEBI:18420"/>
    </cofactor>
</comment>
<proteinExistence type="predicted"/>
<dbReference type="AlphaFoldDB" id="A0AAF0AM96"/>
<dbReference type="EMBL" id="CP114976">
    <property type="protein sequence ID" value="WBE26293.1"/>
    <property type="molecule type" value="Genomic_DNA"/>
</dbReference>
<keyword evidence="5" id="KW-1185">Reference proteome</keyword>
<feature type="transmembrane region" description="Helical" evidence="2">
    <location>
        <begin position="129"/>
        <end position="152"/>
    </location>
</feature>
<feature type="domain" description="YutG/PgpA" evidence="3">
    <location>
        <begin position="14"/>
        <end position="151"/>
    </location>
</feature>
<organism evidence="4 5">
    <name type="scientific">Denitrificimonas caeni</name>
    <dbReference type="NCBI Taxonomy" id="521720"/>
    <lineage>
        <taxon>Bacteria</taxon>
        <taxon>Pseudomonadati</taxon>
        <taxon>Pseudomonadota</taxon>
        <taxon>Gammaproteobacteria</taxon>
        <taxon>Pseudomonadales</taxon>
        <taxon>Pseudomonadaceae</taxon>
        <taxon>Denitrificimonas</taxon>
    </lineage>
</organism>
<dbReference type="PIRSF" id="PIRSF006162">
    <property type="entry name" value="PgpA"/>
    <property type="match status" value="1"/>
</dbReference>
<dbReference type="Proteomes" id="UP001212189">
    <property type="component" value="Chromosome"/>
</dbReference>
<keyword evidence="1" id="KW-1208">Phospholipid metabolism</keyword>
<keyword evidence="1" id="KW-1003">Cell membrane</keyword>
<comment type="catalytic activity">
    <reaction evidence="1">
        <text>a 1,2-diacyl-sn-glycero-3-phospho-(1'-sn-glycero-3'-phosphate) + H2O = a 1,2-diacyl-sn-glycero-3-phospho-(1'-sn-glycerol) + phosphate</text>
        <dbReference type="Rhea" id="RHEA:33751"/>
        <dbReference type="ChEBI" id="CHEBI:15377"/>
        <dbReference type="ChEBI" id="CHEBI:43474"/>
        <dbReference type="ChEBI" id="CHEBI:60110"/>
        <dbReference type="ChEBI" id="CHEBI:64716"/>
        <dbReference type="EC" id="3.1.3.27"/>
    </reaction>
</comment>
<dbReference type="InterPro" id="IPR007686">
    <property type="entry name" value="YutG/PgpA"/>
</dbReference>
<dbReference type="InterPro" id="IPR026037">
    <property type="entry name" value="PgpA"/>
</dbReference>
<keyword evidence="1" id="KW-0443">Lipid metabolism</keyword>
<dbReference type="GO" id="GO:0005886">
    <property type="term" value="C:plasma membrane"/>
    <property type="evidence" value="ECO:0007669"/>
    <property type="project" value="UniProtKB-SubCell"/>
</dbReference>
<comment type="subcellular location">
    <subcellularLocation>
        <location evidence="1">Cell inner membrane</location>
        <topology evidence="1">Multi-pass membrane protein</topology>
    </subcellularLocation>
</comment>
<feature type="transmembrane region" description="Helical" evidence="2">
    <location>
        <begin position="86"/>
        <end position="109"/>
    </location>
</feature>
<keyword evidence="1 2" id="KW-0472">Membrane</keyword>
<keyword evidence="2" id="KW-1133">Transmembrane helix</keyword>